<reference evidence="7" key="3">
    <citation type="submission" date="2015-04" db="UniProtKB">
        <authorList>
            <consortium name="EnsemblPlants"/>
        </authorList>
    </citation>
    <scope>IDENTIFICATION</scope>
    <source>
        <strain evidence="7">cv. Jemalong A17</strain>
    </source>
</reference>
<dbReference type="PaxDb" id="3880-AES68697"/>
<dbReference type="SUPFAM" id="SSF101936">
    <property type="entry name" value="DNA-binding pseudobarrel domain"/>
    <property type="match status" value="1"/>
</dbReference>
<accession>A0A0C3VBF3</accession>
<dbReference type="eggNOG" id="ENOG502S91R">
    <property type="taxonomic scope" value="Eukaryota"/>
</dbReference>
<dbReference type="PANTHER" id="PTHR31541">
    <property type="entry name" value="B3 DOMAIN PLANT PROTEIN-RELATED"/>
    <property type="match status" value="1"/>
</dbReference>
<dbReference type="GO" id="GO:0005634">
    <property type="term" value="C:nucleus"/>
    <property type="evidence" value="ECO:0007669"/>
    <property type="project" value="UniProtKB-SubCell"/>
</dbReference>
<accession>G7IYN5</accession>
<keyword evidence="3" id="KW-0238">DNA-binding</keyword>
<evidence type="ECO:0000313" key="6">
    <source>
        <dbReference type="EMBL" id="AES68697.2"/>
    </source>
</evidence>
<dbReference type="PANTHER" id="PTHR31541:SF28">
    <property type="entry name" value="TF-B3 DOMAIN-CONTAINING PROTEIN"/>
    <property type="match status" value="1"/>
</dbReference>
<dbReference type="InterPro" id="IPR015300">
    <property type="entry name" value="DNA-bd_pseudobarrel_sf"/>
</dbReference>
<dbReference type="HOGENOM" id="CLU_100761_1_0_1"/>
<keyword evidence="4" id="KW-0804">Transcription</keyword>
<evidence type="ECO:0000313" key="8">
    <source>
        <dbReference type="Proteomes" id="UP000002051"/>
    </source>
</evidence>
<dbReference type="AlphaFoldDB" id="G7IYN5"/>
<dbReference type="InterPro" id="IPR005508">
    <property type="entry name" value="At2g31720-like"/>
</dbReference>
<evidence type="ECO:0000256" key="4">
    <source>
        <dbReference type="ARBA" id="ARBA00023163"/>
    </source>
</evidence>
<keyword evidence="8" id="KW-1185">Reference proteome</keyword>
<keyword evidence="2" id="KW-0805">Transcription regulation</keyword>
<reference evidence="6 8" key="1">
    <citation type="journal article" date="2011" name="Nature">
        <title>The Medicago genome provides insight into the evolution of rhizobial symbioses.</title>
        <authorList>
            <person name="Young N.D."/>
            <person name="Debelle F."/>
            <person name="Oldroyd G.E."/>
            <person name="Geurts R."/>
            <person name="Cannon S.B."/>
            <person name="Udvardi M.K."/>
            <person name="Benedito V.A."/>
            <person name="Mayer K.F."/>
            <person name="Gouzy J."/>
            <person name="Schoof H."/>
            <person name="Van de Peer Y."/>
            <person name="Proost S."/>
            <person name="Cook D.R."/>
            <person name="Meyers B.C."/>
            <person name="Spannagl M."/>
            <person name="Cheung F."/>
            <person name="De Mita S."/>
            <person name="Krishnakumar V."/>
            <person name="Gundlach H."/>
            <person name="Zhou S."/>
            <person name="Mudge J."/>
            <person name="Bharti A.K."/>
            <person name="Murray J.D."/>
            <person name="Naoumkina M.A."/>
            <person name="Rosen B."/>
            <person name="Silverstein K.A."/>
            <person name="Tang H."/>
            <person name="Rombauts S."/>
            <person name="Zhao P.X."/>
            <person name="Zhou P."/>
            <person name="Barbe V."/>
            <person name="Bardou P."/>
            <person name="Bechner M."/>
            <person name="Bellec A."/>
            <person name="Berger A."/>
            <person name="Berges H."/>
            <person name="Bidwell S."/>
            <person name="Bisseling T."/>
            <person name="Choisne N."/>
            <person name="Couloux A."/>
            <person name="Denny R."/>
            <person name="Deshpande S."/>
            <person name="Dai X."/>
            <person name="Doyle J.J."/>
            <person name="Dudez A.M."/>
            <person name="Farmer A.D."/>
            <person name="Fouteau S."/>
            <person name="Franken C."/>
            <person name="Gibelin C."/>
            <person name="Gish J."/>
            <person name="Goldstein S."/>
            <person name="Gonzalez A.J."/>
            <person name="Green P.J."/>
            <person name="Hallab A."/>
            <person name="Hartog M."/>
            <person name="Hua A."/>
            <person name="Humphray S.J."/>
            <person name="Jeong D.H."/>
            <person name="Jing Y."/>
            <person name="Jocker A."/>
            <person name="Kenton S.M."/>
            <person name="Kim D.J."/>
            <person name="Klee K."/>
            <person name="Lai H."/>
            <person name="Lang C."/>
            <person name="Lin S."/>
            <person name="Macmil S.L."/>
            <person name="Magdelenat G."/>
            <person name="Matthews L."/>
            <person name="McCorrison J."/>
            <person name="Monaghan E.L."/>
            <person name="Mun J.H."/>
            <person name="Najar F.Z."/>
            <person name="Nicholson C."/>
            <person name="Noirot C."/>
            <person name="O'Bleness M."/>
            <person name="Paule C.R."/>
            <person name="Poulain J."/>
            <person name="Prion F."/>
            <person name="Qin B."/>
            <person name="Qu C."/>
            <person name="Retzel E.F."/>
            <person name="Riddle C."/>
            <person name="Sallet E."/>
            <person name="Samain S."/>
            <person name="Samson N."/>
            <person name="Sanders I."/>
            <person name="Saurat O."/>
            <person name="Scarpelli C."/>
            <person name="Schiex T."/>
            <person name="Segurens B."/>
            <person name="Severin A.J."/>
            <person name="Sherrier D.J."/>
            <person name="Shi R."/>
            <person name="Sims S."/>
            <person name="Singer S.R."/>
            <person name="Sinharoy S."/>
            <person name="Sterck L."/>
            <person name="Viollet A."/>
            <person name="Wang B.B."/>
            <person name="Wang K."/>
            <person name="Wang M."/>
            <person name="Wang X."/>
            <person name="Warfsmann J."/>
            <person name="Weissenbach J."/>
            <person name="White D.D."/>
            <person name="White J.D."/>
            <person name="Wiley G.B."/>
            <person name="Wincker P."/>
            <person name="Xing Y."/>
            <person name="Yang L."/>
            <person name="Yao Z."/>
            <person name="Ying F."/>
            <person name="Zhai J."/>
            <person name="Zhou L."/>
            <person name="Zuber A."/>
            <person name="Denarie J."/>
            <person name="Dixon R.A."/>
            <person name="May G.D."/>
            <person name="Schwartz D.C."/>
            <person name="Rogers J."/>
            <person name="Quetier F."/>
            <person name="Town C.D."/>
            <person name="Roe B.A."/>
        </authorList>
    </citation>
    <scope>NUCLEOTIDE SEQUENCE [LARGE SCALE GENOMIC DNA]</scope>
    <source>
        <strain evidence="6">A17</strain>
        <strain evidence="7 8">cv. Jemalong A17</strain>
    </source>
</reference>
<evidence type="ECO:0000256" key="1">
    <source>
        <dbReference type="ARBA" id="ARBA00004123"/>
    </source>
</evidence>
<protein>
    <submittedName>
        <fullName evidence="6">B3 domain plant protein</fullName>
    </submittedName>
</protein>
<evidence type="ECO:0000256" key="2">
    <source>
        <dbReference type="ARBA" id="ARBA00023015"/>
    </source>
</evidence>
<evidence type="ECO:0000256" key="3">
    <source>
        <dbReference type="ARBA" id="ARBA00023125"/>
    </source>
</evidence>
<evidence type="ECO:0000313" key="7">
    <source>
        <dbReference type="EnsemblPlants" id="AES68697"/>
    </source>
</evidence>
<name>G7IYN5_MEDTR</name>
<proteinExistence type="predicted"/>
<comment type="subcellular location">
    <subcellularLocation>
        <location evidence="1">Nucleus</location>
    </subcellularLocation>
</comment>
<dbReference type="CDD" id="cd10017">
    <property type="entry name" value="B3_DNA"/>
    <property type="match status" value="1"/>
</dbReference>
<reference evidence="6 8" key="2">
    <citation type="journal article" date="2014" name="BMC Genomics">
        <title>An improved genome release (version Mt4.0) for the model legume Medicago truncatula.</title>
        <authorList>
            <person name="Tang H."/>
            <person name="Krishnakumar V."/>
            <person name="Bidwell S."/>
            <person name="Rosen B."/>
            <person name="Chan A."/>
            <person name="Zhou S."/>
            <person name="Gentzbittel L."/>
            <person name="Childs K.L."/>
            <person name="Yandell M."/>
            <person name="Gundlach H."/>
            <person name="Mayer K.F."/>
            <person name="Schwartz D.C."/>
            <person name="Town C.D."/>
        </authorList>
    </citation>
    <scope>GENOME REANNOTATION</scope>
    <source>
        <strain evidence="7 8">cv. Jemalong A17</strain>
    </source>
</reference>
<sequence length="198" mass="23167">MNESVENCTMKQRSSFDYKMKRKVDDEISFTPGEREVARILLSMQKIEDEKRRTYNNNAHPAPQINIPTIPGVTNNDILFCCKPFVKKLYPTDLEPGQGRLLLNKNHVETYFLPLLKKGEEDVREGIDVVVYDMQGNTFNMIFKFWSEKVYVLSGGRWVNFSRTHQLKAIEDHVTVWMFRHSQTNQLCFALSVRKVQT</sequence>
<dbReference type="InterPro" id="IPR003340">
    <property type="entry name" value="B3_DNA-bd"/>
</dbReference>
<dbReference type="EMBL" id="CM001219">
    <property type="protein sequence ID" value="AES68697.2"/>
    <property type="molecule type" value="Genomic_DNA"/>
</dbReference>
<evidence type="ECO:0000256" key="5">
    <source>
        <dbReference type="ARBA" id="ARBA00023242"/>
    </source>
</evidence>
<dbReference type="Proteomes" id="UP000002051">
    <property type="component" value="Chromosome 3"/>
</dbReference>
<dbReference type="Gene3D" id="2.40.330.10">
    <property type="entry name" value="DNA-binding pseudobarrel domain"/>
    <property type="match status" value="1"/>
</dbReference>
<keyword evidence="5" id="KW-0539">Nucleus</keyword>
<gene>
    <name evidence="6" type="ordered locus">MTR_3g013810</name>
</gene>
<dbReference type="EnsemblPlants" id="AES68697">
    <property type="protein sequence ID" value="AES68697"/>
    <property type="gene ID" value="MTR_3g013810"/>
</dbReference>
<organism evidence="6 8">
    <name type="scientific">Medicago truncatula</name>
    <name type="common">Barrel medic</name>
    <name type="synonym">Medicago tribuloides</name>
    <dbReference type="NCBI Taxonomy" id="3880"/>
    <lineage>
        <taxon>Eukaryota</taxon>
        <taxon>Viridiplantae</taxon>
        <taxon>Streptophyta</taxon>
        <taxon>Embryophyta</taxon>
        <taxon>Tracheophyta</taxon>
        <taxon>Spermatophyta</taxon>
        <taxon>Magnoliopsida</taxon>
        <taxon>eudicotyledons</taxon>
        <taxon>Gunneridae</taxon>
        <taxon>Pentapetalae</taxon>
        <taxon>rosids</taxon>
        <taxon>fabids</taxon>
        <taxon>Fabales</taxon>
        <taxon>Fabaceae</taxon>
        <taxon>Papilionoideae</taxon>
        <taxon>50 kb inversion clade</taxon>
        <taxon>NPAAA clade</taxon>
        <taxon>Hologalegina</taxon>
        <taxon>IRL clade</taxon>
        <taxon>Trifolieae</taxon>
        <taxon>Medicago</taxon>
    </lineage>
</organism>
<dbReference type="GO" id="GO:0003677">
    <property type="term" value="F:DNA binding"/>
    <property type="evidence" value="ECO:0007669"/>
    <property type="project" value="UniProtKB-KW"/>
</dbReference>